<protein>
    <submittedName>
        <fullName evidence="2">Uncharacterized protein</fullName>
    </submittedName>
</protein>
<comment type="caution">
    <text evidence="2">The sequence shown here is derived from an EMBL/GenBank/DDBJ whole genome shotgun (WGS) entry which is preliminary data.</text>
</comment>
<evidence type="ECO:0000313" key="3">
    <source>
        <dbReference type="Proteomes" id="UP000655208"/>
    </source>
</evidence>
<keyword evidence="3" id="KW-1185">Reference proteome</keyword>
<name>A0A917SUT6_9ACTN</name>
<dbReference type="RefSeq" id="WP_188941064.1">
    <property type="nucleotide sequence ID" value="NZ_BMNA01000003.1"/>
</dbReference>
<gene>
    <name evidence="2" type="ORF">GCM10011594_16640</name>
</gene>
<evidence type="ECO:0000256" key="1">
    <source>
        <dbReference type="SAM" id="SignalP"/>
    </source>
</evidence>
<feature type="chain" id="PRO_5037748197" evidence="1">
    <location>
        <begin position="22"/>
        <end position="351"/>
    </location>
</feature>
<keyword evidence="1" id="KW-0732">Signal</keyword>
<sequence>MAAFSATVLGTCLAGAGGASAETVQATAVTASAGPEGGMHIESSRGFNVRNMSHYTLKLVRIDGDNKFEGRPDIGTTISPGQSQRFEVLYKYLSNQRDDAVYDVLDGSTTVGSFTAKMGVMSADDFWGAAKRYTDCTSTTGTCTHDDENITFLNDAGTVKTITDGQAQAAVLNQWCNESTVAKCTFDIKSRESVLTESHQSGPGYGNDTSSPITKKLTTTEKVGVTDSVEVNASTQASIARIVEMSVNAKYGKTWVSEYEFTDETTLTLQPHTFYWPVSVDPMTRYTGDFTITMGNTTWHLTNVYLQTANPNGHASVTWKERPITTPQAASAPSITGNQHTTVSTYGFIGV</sequence>
<evidence type="ECO:0000313" key="2">
    <source>
        <dbReference type="EMBL" id="GGL97488.1"/>
    </source>
</evidence>
<dbReference type="EMBL" id="BMNA01000003">
    <property type="protein sequence ID" value="GGL97488.1"/>
    <property type="molecule type" value="Genomic_DNA"/>
</dbReference>
<reference evidence="2" key="2">
    <citation type="submission" date="2020-09" db="EMBL/GenBank/DDBJ databases">
        <authorList>
            <person name="Sun Q."/>
            <person name="Zhou Y."/>
        </authorList>
    </citation>
    <scope>NUCLEOTIDE SEQUENCE</scope>
    <source>
        <strain evidence="2">CGMCC 4.7308</strain>
    </source>
</reference>
<accession>A0A917SUT6</accession>
<reference evidence="2" key="1">
    <citation type="journal article" date="2014" name="Int. J. Syst. Evol. Microbiol.">
        <title>Complete genome sequence of Corynebacterium casei LMG S-19264T (=DSM 44701T), isolated from a smear-ripened cheese.</title>
        <authorList>
            <consortium name="US DOE Joint Genome Institute (JGI-PGF)"/>
            <person name="Walter F."/>
            <person name="Albersmeier A."/>
            <person name="Kalinowski J."/>
            <person name="Ruckert C."/>
        </authorList>
    </citation>
    <scope>NUCLEOTIDE SEQUENCE</scope>
    <source>
        <strain evidence="2">CGMCC 4.7308</strain>
    </source>
</reference>
<feature type="signal peptide" evidence="1">
    <location>
        <begin position="1"/>
        <end position="21"/>
    </location>
</feature>
<dbReference type="Proteomes" id="UP000655208">
    <property type="component" value="Unassembled WGS sequence"/>
</dbReference>
<organism evidence="2 3">
    <name type="scientific">Nakamurella endophytica</name>
    <dbReference type="NCBI Taxonomy" id="1748367"/>
    <lineage>
        <taxon>Bacteria</taxon>
        <taxon>Bacillati</taxon>
        <taxon>Actinomycetota</taxon>
        <taxon>Actinomycetes</taxon>
        <taxon>Nakamurellales</taxon>
        <taxon>Nakamurellaceae</taxon>
        <taxon>Nakamurella</taxon>
    </lineage>
</organism>
<dbReference type="AlphaFoldDB" id="A0A917SUT6"/>
<proteinExistence type="predicted"/>